<dbReference type="PANTHER" id="PTHR48037">
    <property type="entry name" value="ATPASE E1"/>
    <property type="match status" value="1"/>
</dbReference>
<dbReference type="PhylomeDB" id="A0A0G4FVX2"/>
<accession>A0A0G4FVX2</accession>
<sequence>MLAGYSDARLERTLYVGGLDTTVTRDALHAAFIPFGEIRNIEMPLDMKSGNHRGFGFVEFEDEGDALEAIDNMNESELYGKVITVNKSRAPQNAKTGRATRPVWADDIFYRKRMAEGGMEVDVDKIGVEGKDDGRGGDNDAGKEKQKEGA</sequence>
<dbReference type="VEuPathDB" id="CryptoDB:Vbra_16291"/>
<dbReference type="PANTHER" id="PTHR48037:SF1">
    <property type="entry name" value="RRM DOMAIN-CONTAINING PROTEIN"/>
    <property type="match status" value="1"/>
</dbReference>
<evidence type="ECO:0000259" key="4">
    <source>
        <dbReference type="PROSITE" id="PS50102"/>
    </source>
</evidence>
<dbReference type="Gene3D" id="3.30.70.330">
    <property type="match status" value="1"/>
</dbReference>
<dbReference type="AlphaFoldDB" id="A0A0G4FVX2"/>
<dbReference type="InterPro" id="IPR035979">
    <property type="entry name" value="RBD_domain_sf"/>
</dbReference>
<evidence type="ECO:0000256" key="1">
    <source>
        <dbReference type="ARBA" id="ARBA00022884"/>
    </source>
</evidence>
<dbReference type="CDD" id="cd12347">
    <property type="entry name" value="RRM_PPIE"/>
    <property type="match status" value="1"/>
</dbReference>
<dbReference type="FunCoup" id="A0A0G4FVX2">
    <property type="interactions" value="151"/>
</dbReference>
<feature type="domain" description="RRM" evidence="4">
    <location>
        <begin position="12"/>
        <end position="90"/>
    </location>
</feature>
<dbReference type="OMA" id="YKPVWID"/>
<evidence type="ECO:0000313" key="5">
    <source>
        <dbReference type="EMBL" id="CEM19013.1"/>
    </source>
</evidence>
<dbReference type="Proteomes" id="UP000041254">
    <property type="component" value="Unassembled WGS sequence"/>
</dbReference>
<dbReference type="STRING" id="1169540.A0A0G4FVX2"/>
<feature type="region of interest" description="Disordered" evidence="3">
    <location>
        <begin position="124"/>
        <end position="150"/>
    </location>
</feature>
<dbReference type="PROSITE" id="PS50102">
    <property type="entry name" value="RRM"/>
    <property type="match status" value="1"/>
</dbReference>
<evidence type="ECO:0000256" key="3">
    <source>
        <dbReference type="SAM" id="MobiDB-lite"/>
    </source>
</evidence>
<dbReference type="GO" id="GO:0003723">
    <property type="term" value="F:RNA binding"/>
    <property type="evidence" value="ECO:0007669"/>
    <property type="project" value="UniProtKB-UniRule"/>
</dbReference>
<proteinExistence type="predicted"/>
<evidence type="ECO:0000256" key="2">
    <source>
        <dbReference type="PROSITE-ProRule" id="PRU00176"/>
    </source>
</evidence>
<evidence type="ECO:0000313" key="6">
    <source>
        <dbReference type="Proteomes" id="UP000041254"/>
    </source>
</evidence>
<dbReference type="InterPro" id="IPR012677">
    <property type="entry name" value="Nucleotide-bd_a/b_plait_sf"/>
</dbReference>
<keyword evidence="1 2" id="KW-0694">RNA-binding</keyword>
<keyword evidence="6" id="KW-1185">Reference proteome</keyword>
<organism evidence="5 6">
    <name type="scientific">Vitrella brassicaformis (strain CCMP3155)</name>
    <dbReference type="NCBI Taxonomy" id="1169540"/>
    <lineage>
        <taxon>Eukaryota</taxon>
        <taxon>Sar</taxon>
        <taxon>Alveolata</taxon>
        <taxon>Colpodellida</taxon>
        <taxon>Vitrellaceae</taxon>
        <taxon>Vitrella</taxon>
    </lineage>
</organism>
<dbReference type="InterPro" id="IPR000504">
    <property type="entry name" value="RRM_dom"/>
</dbReference>
<dbReference type="InParanoid" id="A0A0G4FVX2"/>
<dbReference type="Pfam" id="PF00076">
    <property type="entry name" value="RRM_1"/>
    <property type="match status" value="1"/>
</dbReference>
<dbReference type="EMBL" id="CDMY01000510">
    <property type="protein sequence ID" value="CEM19013.1"/>
    <property type="molecule type" value="Genomic_DNA"/>
</dbReference>
<name>A0A0G4FVX2_VITBC</name>
<protein>
    <recommendedName>
        <fullName evidence="4">RRM domain-containing protein</fullName>
    </recommendedName>
</protein>
<dbReference type="SMART" id="SM00360">
    <property type="entry name" value="RRM"/>
    <property type="match status" value="1"/>
</dbReference>
<reference evidence="5 6" key="1">
    <citation type="submission" date="2014-11" db="EMBL/GenBank/DDBJ databases">
        <authorList>
            <person name="Zhu J."/>
            <person name="Qi W."/>
            <person name="Song R."/>
        </authorList>
    </citation>
    <scope>NUCLEOTIDE SEQUENCE [LARGE SCALE GENOMIC DNA]</scope>
</reference>
<dbReference type="SUPFAM" id="SSF54928">
    <property type="entry name" value="RNA-binding domain, RBD"/>
    <property type="match status" value="1"/>
</dbReference>
<dbReference type="OrthoDB" id="193499at2759"/>
<gene>
    <name evidence="5" type="ORF">Vbra_16291</name>
</gene>
<dbReference type="InterPro" id="IPR034168">
    <property type="entry name" value="PPIE_RRM"/>
</dbReference>